<sequence>MPPYAMSSRPALTIYVAGSFKHKHGVRLLGRELRALGCRMLDWTEKAVPPPGLTPAQRRIWMDTDRDGGQVYEFCRNACLTADLVIYYGASGQDAGVEVGLAAGAGVPVLGIRGPLEGPGLMLHGAVCLWVDGAEEALDLVERVLAHAGTGWTALDAEADGAVRRLGEAVRRRCAAGGTLP</sequence>
<proteinExistence type="predicted"/>
<dbReference type="EMBL" id="VUMH01000012">
    <property type="protein sequence ID" value="MSS28670.1"/>
    <property type="molecule type" value="Genomic_DNA"/>
</dbReference>
<dbReference type="GO" id="GO:0003743">
    <property type="term" value="F:translation initiation factor activity"/>
    <property type="evidence" value="ECO:0007669"/>
    <property type="project" value="UniProtKB-KW"/>
</dbReference>
<name>A0A6L5XNA0_9BACT</name>
<keyword evidence="1" id="KW-0648">Protein biosynthesis</keyword>
<dbReference type="Proteomes" id="UP000477488">
    <property type="component" value="Unassembled WGS sequence"/>
</dbReference>
<gene>
    <name evidence="1" type="ORF">FYJ44_11655</name>
</gene>
<accession>A0A6L5XNA0</accession>
<evidence type="ECO:0000313" key="1">
    <source>
        <dbReference type="EMBL" id="MSS28670.1"/>
    </source>
</evidence>
<comment type="caution">
    <text evidence="1">The sequence shown here is derived from an EMBL/GenBank/DDBJ whole genome shotgun (WGS) entry which is preliminary data.</text>
</comment>
<keyword evidence="1" id="KW-0396">Initiation factor</keyword>
<organism evidence="1 2">
    <name type="scientific">Desulfovibrio porci</name>
    <dbReference type="NCBI Taxonomy" id="2605782"/>
    <lineage>
        <taxon>Bacteria</taxon>
        <taxon>Pseudomonadati</taxon>
        <taxon>Thermodesulfobacteriota</taxon>
        <taxon>Desulfovibrionia</taxon>
        <taxon>Desulfovibrionales</taxon>
        <taxon>Desulfovibrionaceae</taxon>
        <taxon>Desulfovibrio</taxon>
    </lineage>
</organism>
<dbReference type="AlphaFoldDB" id="A0A6L5XNA0"/>
<protein>
    <submittedName>
        <fullName evidence="1">Translation initiation factor 2</fullName>
    </submittedName>
</protein>
<keyword evidence="2" id="KW-1185">Reference proteome</keyword>
<reference evidence="1 2" key="1">
    <citation type="submission" date="2019-09" db="EMBL/GenBank/DDBJ databases">
        <title>In-depth cultivation of the pig gut microbiome towards novel bacterial diversity and tailored functional studies.</title>
        <authorList>
            <person name="Wylensek D."/>
            <person name="Hitch T.C.A."/>
            <person name="Clavel T."/>
        </authorList>
    </citation>
    <scope>NUCLEOTIDE SEQUENCE [LARGE SCALE GENOMIC DNA]</scope>
    <source>
        <strain evidence="1 2">PG-178-WT-4</strain>
    </source>
</reference>
<evidence type="ECO:0000313" key="2">
    <source>
        <dbReference type="Proteomes" id="UP000477488"/>
    </source>
</evidence>
<dbReference type="RefSeq" id="WP_154512280.1">
    <property type="nucleotide sequence ID" value="NZ_DBFWWU010000083.1"/>
</dbReference>